<dbReference type="GO" id="GO:0009247">
    <property type="term" value="P:glycolipid biosynthetic process"/>
    <property type="evidence" value="ECO:0007669"/>
    <property type="project" value="UniProtKB-ARBA"/>
</dbReference>
<name>A0A5M8NZC8_9BACT</name>
<evidence type="ECO:0000256" key="5">
    <source>
        <dbReference type="ARBA" id="ARBA00023136"/>
    </source>
</evidence>
<dbReference type="EC" id="2.3.1.242" evidence="7"/>
<evidence type="ECO:0000256" key="1">
    <source>
        <dbReference type="ARBA" id="ARBA00004533"/>
    </source>
</evidence>
<organism evidence="7 8">
    <name type="scientific">Candidatus Ordinivivax streblomastigis</name>
    <dbReference type="NCBI Taxonomy" id="2540710"/>
    <lineage>
        <taxon>Bacteria</taxon>
        <taxon>Pseudomonadati</taxon>
        <taxon>Bacteroidota</taxon>
        <taxon>Bacteroidia</taxon>
        <taxon>Bacteroidales</taxon>
        <taxon>Candidatus Ordinivivax</taxon>
    </lineage>
</organism>
<protein>
    <submittedName>
        <fullName evidence="7">Lipid A biosynthesis palmitoleoyltransferase</fullName>
        <ecNumber evidence="7">2.3.1.242</ecNumber>
    </submittedName>
</protein>
<proteinExistence type="predicted"/>
<keyword evidence="4 7" id="KW-0808">Transferase</keyword>
<evidence type="ECO:0000256" key="6">
    <source>
        <dbReference type="ARBA" id="ARBA00023315"/>
    </source>
</evidence>
<dbReference type="EMBL" id="SNRX01000018">
    <property type="protein sequence ID" value="KAA6301509.1"/>
    <property type="molecule type" value="Genomic_DNA"/>
</dbReference>
<keyword evidence="3" id="KW-0997">Cell inner membrane</keyword>
<sequence length="319" mass="37273">MSGKLKSALIRPCRDAMVYGLLRSLFISVRILPRKLTLKWHGVLARFVFNYFKKTRKTILQQLDMIYGKEKSPQEIYRMGQDVFVNLGKTFTDYAFFAGLTSRKQFLRYFKIEGEDNLQQAYEKGKGVLCLIPHTSGWEFSAILPPILGYETSAVSREIKNHRLNTCMVRLREKRGMKNISRKKDTYEKLVEVLLKGECLIIMIDQDSKKIRGKFLKFFGLNAYTPLGCARLAIDTGAAIVPMATFRNADDTYTFKILPEIPLEITGDTDYDLQRNTQIHNDVIESLIRQYPEQWVWMHKRWDTTPENLCAYWERRKPQ</sequence>
<dbReference type="GO" id="GO:0005886">
    <property type="term" value="C:plasma membrane"/>
    <property type="evidence" value="ECO:0007669"/>
    <property type="project" value="UniProtKB-SubCell"/>
</dbReference>
<evidence type="ECO:0000256" key="4">
    <source>
        <dbReference type="ARBA" id="ARBA00022679"/>
    </source>
</evidence>
<dbReference type="Pfam" id="PF03279">
    <property type="entry name" value="Lip_A_acyltrans"/>
    <property type="match status" value="1"/>
</dbReference>
<reference evidence="7 8" key="1">
    <citation type="submission" date="2019-03" db="EMBL/GenBank/DDBJ databases">
        <title>Single cell metagenomics reveals metabolic interactions within the superorganism composed of flagellate Streblomastix strix and complex community of Bacteroidetes bacteria on its surface.</title>
        <authorList>
            <person name="Treitli S.C."/>
            <person name="Kolisko M."/>
            <person name="Husnik F."/>
            <person name="Keeling P."/>
            <person name="Hampl V."/>
        </authorList>
    </citation>
    <scope>NUCLEOTIDE SEQUENCE [LARGE SCALE GENOMIC DNA]</scope>
    <source>
        <strain evidence="7">St1</strain>
    </source>
</reference>
<evidence type="ECO:0000256" key="3">
    <source>
        <dbReference type="ARBA" id="ARBA00022519"/>
    </source>
</evidence>
<evidence type="ECO:0000313" key="7">
    <source>
        <dbReference type="EMBL" id="KAA6301509.1"/>
    </source>
</evidence>
<evidence type="ECO:0000313" key="8">
    <source>
        <dbReference type="Proteomes" id="UP000324575"/>
    </source>
</evidence>
<comment type="caution">
    <text evidence="7">The sequence shown here is derived from an EMBL/GenBank/DDBJ whole genome shotgun (WGS) entry which is preliminary data.</text>
</comment>
<dbReference type="InterPro" id="IPR004960">
    <property type="entry name" value="LipA_acyltrans"/>
</dbReference>
<dbReference type="CDD" id="cd07984">
    <property type="entry name" value="LPLAT_LABLAT-like"/>
    <property type="match status" value="1"/>
</dbReference>
<accession>A0A5M8NZC8</accession>
<dbReference type="PIRSF" id="PIRSF026649">
    <property type="entry name" value="MsbB"/>
    <property type="match status" value="1"/>
</dbReference>
<evidence type="ECO:0000256" key="2">
    <source>
        <dbReference type="ARBA" id="ARBA00022475"/>
    </source>
</evidence>
<gene>
    <name evidence="7" type="ORF">EZS26_002383</name>
</gene>
<dbReference type="AlphaFoldDB" id="A0A5M8NZC8"/>
<comment type="subcellular location">
    <subcellularLocation>
        <location evidence="1">Cell inner membrane</location>
    </subcellularLocation>
</comment>
<keyword evidence="6 7" id="KW-0012">Acyltransferase</keyword>
<dbReference type="PANTHER" id="PTHR30606:SF10">
    <property type="entry name" value="PHOSPHATIDYLINOSITOL MANNOSIDE ACYLTRANSFERASE"/>
    <property type="match status" value="1"/>
</dbReference>
<dbReference type="Proteomes" id="UP000324575">
    <property type="component" value="Unassembled WGS sequence"/>
</dbReference>
<keyword evidence="2" id="KW-1003">Cell membrane</keyword>
<dbReference type="PANTHER" id="PTHR30606">
    <property type="entry name" value="LIPID A BIOSYNTHESIS LAUROYL ACYLTRANSFERASE"/>
    <property type="match status" value="1"/>
</dbReference>
<dbReference type="GO" id="GO:0016746">
    <property type="term" value="F:acyltransferase activity"/>
    <property type="evidence" value="ECO:0007669"/>
    <property type="project" value="UniProtKB-KW"/>
</dbReference>
<keyword evidence="5" id="KW-0472">Membrane</keyword>